<dbReference type="Proteomes" id="UP000007077">
    <property type="component" value="Chromosome"/>
</dbReference>
<name>E4PJQ4_MARAH</name>
<organism evidence="1 2">
    <name type="scientific">Marinobacter adhaerens (strain DSM 23420 / HP15)</name>
    <dbReference type="NCBI Taxonomy" id="225937"/>
    <lineage>
        <taxon>Bacteria</taxon>
        <taxon>Pseudomonadati</taxon>
        <taxon>Pseudomonadota</taxon>
        <taxon>Gammaproteobacteria</taxon>
        <taxon>Pseudomonadales</taxon>
        <taxon>Marinobacteraceae</taxon>
        <taxon>Marinobacter</taxon>
    </lineage>
</organism>
<evidence type="ECO:0000313" key="1">
    <source>
        <dbReference type="EMBL" id="ADP98418.1"/>
    </source>
</evidence>
<accession>E4PJQ4</accession>
<evidence type="ECO:0000313" key="2">
    <source>
        <dbReference type="Proteomes" id="UP000007077"/>
    </source>
</evidence>
<dbReference type="AlphaFoldDB" id="E4PJQ4"/>
<dbReference type="KEGG" id="mad:HP15_2654"/>
<dbReference type="PATRIC" id="fig|225937.3.peg.2681"/>
<dbReference type="HOGENOM" id="CLU_3272472_0_0_6"/>
<reference evidence="1 2" key="1">
    <citation type="journal article" date="2010" name="Stand. Genomic Sci.">
        <title>Complete genome sequence of Marinobacter adhaerens type strain (HP15), a diatom-interacting marine microorganism.</title>
        <authorList>
            <person name="Gardes A."/>
            <person name="Kaeppel E."/>
            <person name="Shehzad A."/>
            <person name="Seebah S."/>
            <person name="Teeling H."/>
            <person name="Yarza P."/>
            <person name="Glockner F.O."/>
            <person name="Grossart H.P."/>
            <person name="Ullrich M.S."/>
        </authorList>
    </citation>
    <scope>NUCLEOTIDE SEQUENCE [LARGE SCALE GENOMIC DNA]</scope>
    <source>
        <strain evidence="2">DSM 23420 / HP15</strain>
    </source>
</reference>
<sequence>MLDGCVGHGCLCLFAIGRSKWQKCILLRALKELWVISDHAG</sequence>
<dbReference type="EMBL" id="CP001978">
    <property type="protein sequence ID" value="ADP98418.1"/>
    <property type="molecule type" value="Genomic_DNA"/>
</dbReference>
<protein>
    <submittedName>
        <fullName evidence="1">Uncharacterized protein</fullName>
    </submittedName>
</protein>
<proteinExistence type="predicted"/>
<gene>
    <name evidence="1" type="ordered locus">HP15_2654</name>
</gene>
<reference evidence="2" key="2">
    <citation type="submission" date="2010-02" db="EMBL/GenBank/DDBJ databases">
        <title>Complete genome sequence of Marinobacter adhaerens type strain (HP15).</title>
        <authorList>
            <person name="Gaerdes A.A.M."/>
            <person name="Kaeppel E."/>
            <person name="Shezad A."/>
            <person name="Seebah S."/>
            <person name="Teeling H."/>
            <person name="Yarza P."/>
            <person name="Gloeckner F.O."/>
            <person name="Ullrich M.S."/>
        </authorList>
    </citation>
    <scope>NUCLEOTIDE SEQUENCE [LARGE SCALE GENOMIC DNA]</scope>
    <source>
        <strain evidence="2">DSM 23420 / HP15</strain>
    </source>
</reference>
<dbReference type="STRING" id="225937.HP15_2654"/>